<feature type="site" description="Interaction with target DNA" evidence="6">
    <location>
        <position position="85"/>
    </location>
</feature>
<reference evidence="8" key="1">
    <citation type="journal article" date="2019" name="Int. J. Syst. Evol. Microbiol.">
        <title>The Global Catalogue of Microorganisms (GCM) 10K type strain sequencing project: providing services to taxonomists for standard genome sequencing and annotation.</title>
        <authorList>
            <consortium name="The Broad Institute Genomics Platform"/>
            <consortium name="The Broad Institute Genome Sequencing Center for Infectious Disease"/>
            <person name="Wu L."/>
            <person name="Ma J."/>
        </authorList>
    </citation>
    <scope>NUCLEOTIDE SEQUENCE [LARGE SCALE GENOMIC DNA]</scope>
    <source>
        <strain evidence="8">CGMCC 1.16305</strain>
    </source>
</reference>
<dbReference type="CDD" id="cd06559">
    <property type="entry name" value="Endonuclease_V"/>
    <property type="match status" value="1"/>
</dbReference>
<feature type="binding site" evidence="6">
    <location>
        <position position="45"/>
    </location>
    <ligand>
        <name>Mg(2+)</name>
        <dbReference type="ChEBI" id="CHEBI:18420"/>
    </ligand>
</feature>
<dbReference type="RefSeq" id="WP_380970326.1">
    <property type="nucleotide sequence ID" value="NZ_JBHTCO010000045.1"/>
</dbReference>
<accession>A0ABW2Q2I6</accession>
<evidence type="ECO:0000256" key="3">
    <source>
        <dbReference type="ARBA" id="ARBA00022722"/>
    </source>
</evidence>
<name>A0ABW2Q2I6_9BACL</name>
<dbReference type="HAMAP" id="MF_00801">
    <property type="entry name" value="Endonuclease_5"/>
    <property type="match status" value="1"/>
</dbReference>
<comment type="subcellular location">
    <subcellularLocation>
        <location evidence="1 6">Cytoplasm</location>
    </subcellularLocation>
</comment>
<evidence type="ECO:0000256" key="4">
    <source>
        <dbReference type="ARBA" id="ARBA00022759"/>
    </source>
</evidence>
<comment type="caution">
    <text evidence="7">The sequence shown here is derived from an EMBL/GenBank/DDBJ whole genome shotgun (WGS) entry which is preliminary data.</text>
</comment>
<organism evidence="7 8">
    <name type="scientific">Scopulibacillus cellulosilyticus</name>
    <dbReference type="NCBI Taxonomy" id="2665665"/>
    <lineage>
        <taxon>Bacteria</taxon>
        <taxon>Bacillati</taxon>
        <taxon>Bacillota</taxon>
        <taxon>Bacilli</taxon>
        <taxon>Bacillales</taxon>
        <taxon>Sporolactobacillaceae</taxon>
        <taxon>Scopulibacillus</taxon>
    </lineage>
</organism>
<keyword evidence="8" id="KW-1185">Reference proteome</keyword>
<comment type="catalytic activity">
    <reaction evidence="6">
        <text>Endonucleolytic cleavage at apurinic or apyrimidinic sites to products with a 5'-phosphate.</text>
        <dbReference type="EC" id="3.1.21.7"/>
    </reaction>
</comment>
<comment type="similarity">
    <text evidence="6">Belongs to the endonuclease V family.</text>
</comment>
<evidence type="ECO:0000256" key="2">
    <source>
        <dbReference type="ARBA" id="ARBA00022490"/>
    </source>
</evidence>
<protein>
    <recommendedName>
        <fullName evidence="6">Endonuclease V</fullName>
        <ecNumber evidence="6">3.1.21.7</ecNumber>
    </recommendedName>
    <alternativeName>
        <fullName evidence="6">Deoxyinosine 3'endonuclease</fullName>
    </alternativeName>
    <alternativeName>
        <fullName evidence="6">Deoxyribonuclease V</fullName>
        <shortName evidence="6">DNase V</shortName>
    </alternativeName>
</protein>
<dbReference type="EMBL" id="JBHTCO010000045">
    <property type="protein sequence ID" value="MFC7395549.1"/>
    <property type="molecule type" value="Genomic_DNA"/>
</dbReference>
<sequence length="235" mass="26832">MKIIKVHDFNYTKEVDFKKIQLHLKKRIKLSPISENEVKTCAGVDLAYWEEENQSFGTCSIIVIDYHSKEVIEKVCSVGKINVPYVAGYLAFRELPLIIEAAEKLTVEPDVFLFDGNGFLHYNHIGIATHASFFLNKATIGIAKTYLKIQNHDFIMPENEVGAFSDIIINGTVYGRAVRTMKNVKPVFLSCGNYIDLNSSFEIMMKLINEESRLPIPVRLADLETHRLRKKFKSD</sequence>
<evidence type="ECO:0000256" key="1">
    <source>
        <dbReference type="ARBA" id="ARBA00004496"/>
    </source>
</evidence>
<keyword evidence="4 6" id="KW-0255">Endonuclease</keyword>
<keyword evidence="6" id="KW-0234">DNA repair</keyword>
<dbReference type="PANTHER" id="PTHR28511">
    <property type="entry name" value="ENDONUCLEASE V"/>
    <property type="match status" value="1"/>
</dbReference>
<dbReference type="EC" id="3.1.21.7" evidence="6"/>
<evidence type="ECO:0000256" key="5">
    <source>
        <dbReference type="ARBA" id="ARBA00022801"/>
    </source>
</evidence>
<keyword evidence="2 6" id="KW-0963">Cytoplasm</keyword>
<keyword evidence="6" id="KW-0227">DNA damage</keyword>
<keyword evidence="6" id="KW-0460">Magnesium</keyword>
<comment type="cofactor">
    <cofactor evidence="6">
        <name>Mg(2+)</name>
        <dbReference type="ChEBI" id="CHEBI:18420"/>
    </cofactor>
</comment>
<dbReference type="Proteomes" id="UP001596505">
    <property type="component" value="Unassembled WGS sequence"/>
</dbReference>
<dbReference type="Pfam" id="PF04493">
    <property type="entry name" value="Endonuclease_5"/>
    <property type="match status" value="1"/>
</dbReference>
<dbReference type="Gene3D" id="3.30.2170.10">
    <property type="entry name" value="archaeoglobus fulgidus dsm 4304 superfamily"/>
    <property type="match status" value="1"/>
</dbReference>
<evidence type="ECO:0000256" key="6">
    <source>
        <dbReference type="HAMAP-Rule" id="MF_00801"/>
    </source>
</evidence>
<dbReference type="PANTHER" id="PTHR28511:SF1">
    <property type="entry name" value="ENDONUCLEASE V"/>
    <property type="match status" value="1"/>
</dbReference>
<keyword evidence="3 6" id="KW-0540">Nuclease</keyword>
<comment type="function">
    <text evidence="6">DNA repair enzyme involved in the repair of deaminated bases. Selectively cleaves double-stranded DNA at the second phosphodiester bond 3' to a deoxyinosine leaving behind the intact lesion on the nicked DNA.</text>
</comment>
<keyword evidence="6" id="KW-0479">Metal-binding</keyword>
<keyword evidence="5 6" id="KW-0378">Hydrolase</keyword>
<dbReference type="InterPro" id="IPR007581">
    <property type="entry name" value="Endonuclease-V"/>
</dbReference>
<feature type="binding site" evidence="6">
    <location>
        <position position="115"/>
    </location>
    <ligand>
        <name>Mg(2+)</name>
        <dbReference type="ChEBI" id="CHEBI:18420"/>
    </ligand>
</feature>
<proteinExistence type="inferred from homology"/>
<evidence type="ECO:0000313" key="7">
    <source>
        <dbReference type="EMBL" id="MFC7395549.1"/>
    </source>
</evidence>
<gene>
    <name evidence="6" type="primary">nfi</name>
    <name evidence="7" type="ORF">ACFQRG_21810</name>
</gene>
<evidence type="ECO:0000313" key="8">
    <source>
        <dbReference type="Proteomes" id="UP001596505"/>
    </source>
</evidence>
<dbReference type="GO" id="GO:0004519">
    <property type="term" value="F:endonuclease activity"/>
    <property type="evidence" value="ECO:0007669"/>
    <property type="project" value="UniProtKB-KW"/>
</dbReference>